<dbReference type="OrthoDB" id="9802676at2"/>
<evidence type="ECO:0000256" key="1">
    <source>
        <dbReference type="ARBA" id="ARBA00006576"/>
    </source>
</evidence>
<evidence type="ECO:0000313" key="6">
    <source>
        <dbReference type="EMBL" id="SFW33199.1"/>
    </source>
</evidence>
<dbReference type="GO" id="GO:0008270">
    <property type="term" value="F:zinc ion binding"/>
    <property type="evidence" value="ECO:0007669"/>
    <property type="project" value="InterPro"/>
</dbReference>
<feature type="domain" description="CMP/dCMP-type deaminase" evidence="5">
    <location>
        <begin position="4"/>
        <end position="115"/>
    </location>
</feature>
<dbReference type="Pfam" id="PF00383">
    <property type="entry name" value="dCMP_cyt_deam_1"/>
    <property type="match status" value="1"/>
</dbReference>
<comment type="similarity">
    <text evidence="1">Belongs to the cytidine and deoxycytidylate deaminase family.</text>
</comment>
<reference evidence="6 8" key="1">
    <citation type="submission" date="2016-11" db="EMBL/GenBank/DDBJ databases">
        <authorList>
            <person name="Jaros S."/>
            <person name="Januszkiewicz K."/>
            <person name="Wedrychowicz H."/>
        </authorList>
    </citation>
    <scope>NUCLEOTIDE SEQUENCE [LARGE SCALE GENOMIC DNA]</scope>
    <source>
        <strain evidence="6 8">DSM 784</strain>
    </source>
</reference>
<dbReference type="RefSeq" id="WP_072357812.1">
    <property type="nucleotide sequence ID" value="NZ_CBHWAX010000026.1"/>
</dbReference>
<evidence type="ECO:0000313" key="8">
    <source>
        <dbReference type="Proteomes" id="UP000183788"/>
    </source>
</evidence>
<proteinExistence type="inferred from homology"/>
<keyword evidence="2" id="KW-0479">Metal-binding</keyword>
<dbReference type="InterPro" id="IPR016193">
    <property type="entry name" value="Cytidine_deaminase-like"/>
</dbReference>
<reference evidence="7 9" key="2">
    <citation type="submission" date="2023-11" db="EMBL/GenBank/DDBJ databases">
        <title>MicrobeMod: A computational toolkit for identifying prokaryotic methylation and restriction-modification with nanopore sequencing.</title>
        <authorList>
            <person name="Crits-Christoph A."/>
            <person name="Kang S.C."/>
            <person name="Lee H."/>
            <person name="Ostrov N."/>
        </authorList>
    </citation>
    <scope>NUCLEOTIDE SEQUENCE [LARGE SCALE GENOMIC DNA]</scope>
    <source>
        <strain evidence="7 9">ATCC 23090</strain>
    </source>
</reference>
<evidence type="ECO:0000313" key="7">
    <source>
        <dbReference type="EMBL" id="WQG91050.1"/>
    </source>
</evidence>
<dbReference type="EMBL" id="CP140154">
    <property type="protein sequence ID" value="WQG91050.1"/>
    <property type="molecule type" value="Genomic_DNA"/>
</dbReference>
<dbReference type="SUPFAM" id="SSF53927">
    <property type="entry name" value="Cytidine deaminase-like"/>
    <property type="match status" value="1"/>
</dbReference>
<dbReference type="STRING" id="1004.SAMN05661012_01204"/>
<keyword evidence="9" id="KW-1185">Reference proteome</keyword>
<evidence type="ECO:0000256" key="3">
    <source>
        <dbReference type="ARBA" id="ARBA00022801"/>
    </source>
</evidence>
<gene>
    <name evidence="6" type="ORF">SAMN05661012_01204</name>
    <name evidence="7" type="ORF">SR876_06040</name>
</gene>
<dbReference type="FunFam" id="3.40.140.10:FF:000011">
    <property type="entry name" value="tRNA-specific adenosine deaminase"/>
    <property type="match status" value="1"/>
</dbReference>
<dbReference type="GO" id="GO:0047974">
    <property type="term" value="F:guanosine deaminase activity"/>
    <property type="evidence" value="ECO:0007669"/>
    <property type="project" value="TreeGrafter"/>
</dbReference>
<evidence type="ECO:0000259" key="5">
    <source>
        <dbReference type="PROSITE" id="PS51747"/>
    </source>
</evidence>
<dbReference type="GO" id="GO:0052717">
    <property type="term" value="F:tRNA-specific adenosine-34 deaminase activity"/>
    <property type="evidence" value="ECO:0007669"/>
    <property type="project" value="UniProtKB-EC"/>
</dbReference>
<name>A0A1K1NCX9_9BACT</name>
<dbReference type="PANTHER" id="PTHR11079">
    <property type="entry name" value="CYTOSINE DEAMINASE FAMILY MEMBER"/>
    <property type="match status" value="1"/>
</dbReference>
<sequence length="159" mass="17961">MIGERERHFMSIAVNLSREGMEHGDGGPFGAIVVRGDEIVGRGWNKVLCTNDPTAHAEVSAIRDACQRLGTFQLHDCEIYTSCEPCPMCLGAIYWARPQRVYFANTKEDAANIDFDDSFIYNEIGIAHEDKRIPFIPFPTDEALKVFQDWQAKGDKTLY</sequence>
<accession>A0A1K1NCX9</accession>
<dbReference type="Gene3D" id="3.40.140.10">
    <property type="entry name" value="Cytidine Deaminase, domain 2"/>
    <property type="match status" value="1"/>
</dbReference>
<dbReference type="Proteomes" id="UP001326715">
    <property type="component" value="Chromosome"/>
</dbReference>
<evidence type="ECO:0000256" key="2">
    <source>
        <dbReference type="ARBA" id="ARBA00022723"/>
    </source>
</evidence>
<dbReference type="InterPro" id="IPR002125">
    <property type="entry name" value="CMP_dCMP_dom"/>
</dbReference>
<keyword evidence="4" id="KW-0862">Zinc</keyword>
<evidence type="ECO:0000256" key="4">
    <source>
        <dbReference type="ARBA" id="ARBA00022833"/>
    </source>
</evidence>
<dbReference type="EC" id="3.5.4.33" evidence="7"/>
<evidence type="ECO:0000313" key="9">
    <source>
        <dbReference type="Proteomes" id="UP001326715"/>
    </source>
</evidence>
<dbReference type="CDD" id="cd01285">
    <property type="entry name" value="nucleoside_deaminase"/>
    <property type="match status" value="1"/>
</dbReference>
<dbReference type="InterPro" id="IPR016192">
    <property type="entry name" value="APOBEC/CMP_deaminase_Zn-bd"/>
</dbReference>
<protein>
    <submittedName>
        <fullName evidence="7">Nucleoside deaminase</fullName>
        <ecNumber evidence="7">3.5.4.33</ecNumber>
    </submittedName>
    <submittedName>
        <fullName evidence="6">tRNA(Arg) A34 adenosine deaminase TadA</fullName>
    </submittedName>
</protein>
<dbReference type="EMBL" id="FPIZ01000003">
    <property type="protein sequence ID" value="SFW33199.1"/>
    <property type="molecule type" value="Genomic_DNA"/>
</dbReference>
<dbReference type="PANTHER" id="PTHR11079:SF161">
    <property type="entry name" value="CMP_DCMP-TYPE DEAMINASE DOMAIN-CONTAINING PROTEIN"/>
    <property type="match status" value="1"/>
</dbReference>
<dbReference type="PROSITE" id="PS51747">
    <property type="entry name" value="CYT_DCMP_DEAMINASES_2"/>
    <property type="match status" value="1"/>
</dbReference>
<keyword evidence="3 7" id="KW-0378">Hydrolase</keyword>
<dbReference type="PROSITE" id="PS00903">
    <property type="entry name" value="CYT_DCMP_DEAMINASES_1"/>
    <property type="match status" value="1"/>
</dbReference>
<dbReference type="GO" id="GO:0006152">
    <property type="term" value="P:purine nucleoside catabolic process"/>
    <property type="evidence" value="ECO:0007669"/>
    <property type="project" value="TreeGrafter"/>
</dbReference>
<organism evidence="6 8">
    <name type="scientific">Chitinophaga sancti</name>
    <dbReference type="NCBI Taxonomy" id="1004"/>
    <lineage>
        <taxon>Bacteria</taxon>
        <taxon>Pseudomonadati</taxon>
        <taxon>Bacteroidota</taxon>
        <taxon>Chitinophagia</taxon>
        <taxon>Chitinophagales</taxon>
        <taxon>Chitinophagaceae</taxon>
        <taxon>Chitinophaga</taxon>
    </lineage>
</organism>
<dbReference type="AlphaFoldDB" id="A0A1K1NCX9"/>
<dbReference type="Proteomes" id="UP000183788">
    <property type="component" value="Unassembled WGS sequence"/>
</dbReference>